<organism evidence="2 3">
    <name type="scientific">Triparma columacea</name>
    <dbReference type="NCBI Taxonomy" id="722753"/>
    <lineage>
        <taxon>Eukaryota</taxon>
        <taxon>Sar</taxon>
        <taxon>Stramenopiles</taxon>
        <taxon>Ochrophyta</taxon>
        <taxon>Bolidophyceae</taxon>
        <taxon>Parmales</taxon>
        <taxon>Triparmaceae</taxon>
        <taxon>Triparma</taxon>
    </lineage>
</organism>
<dbReference type="Pfam" id="PF00226">
    <property type="entry name" value="DnaJ"/>
    <property type="match status" value="1"/>
</dbReference>
<dbReference type="CDD" id="cd06257">
    <property type="entry name" value="DnaJ"/>
    <property type="match status" value="1"/>
</dbReference>
<evidence type="ECO:0000259" key="1">
    <source>
        <dbReference type="PROSITE" id="PS50076"/>
    </source>
</evidence>
<comment type="caution">
    <text evidence="2">The sequence shown here is derived from an EMBL/GenBank/DDBJ whole genome shotgun (WGS) entry which is preliminary data.</text>
</comment>
<evidence type="ECO:0000313" key="2">
    <source>
        <dbReference type="EMBL" id="GMI36659.1"/>
    </source>
</evidence>
<dbReference type="SMART" id="SM00271">
    <property type="entry name" value="DnaJ"/>
    <property type="match status" value="1"/>
</dbReference>
<dbReference type="PANTHER" id="PTHR24074">
    <property type="entry name" value="CO-CHAPERONE PROTEIN DJLA"/>
    <property type="match status" value="1"/>
</dbReference>
<dbReference type="PROSITE" id="PS50076">
    <property type="entry name" value="DNAJ_2"/>
    <property type="match status" value="1"/>
</dbReference>
<dbReference type="PRINTS" id="PR00625">
    <property type="entry name" value="JDOMAIN"/>
</dbReference>
<proteinExistence type="predicted"/>
<gene>
    <name evidence="2" type="ORF">TrCOL_g9962</name>
</gene>
<accession>A0A9W7G988</accession>
<sequence>MRYGRSKKFDLNGLPFTVGLEDVVEKFETYKNEQGISPIVTSTNITAHYLPYYIFTYTTLSSGSTTYHQSIPVYSGYHHRGSLADVLHLDTFLDSPTLSSKLPWDDTWLLYSHPPLQDSRRRRRLPLDVNVELDPWSSHRSQSWSKILASPDYEENTSFNLISSARLVLPVWIVEYRLLGLPFRCAVSGCHPSPSSSSPQSIPSSPEIKSLTDHRLLGGEGISGKGTDRIISMLDLITRPRYRYDSPVRRTNSLFYLLAPVFRFVLPRIPQFLLAGVVVGGFKKVLVPYYLEVRSWEEAKLEREGDVGGGEIGGSRRGGEEKYWSGGVKFSFDTTDPYKVLGVGRDVGKKELQQAFRRELLKWHPDRFMNETKGKIKEASERTKLITNSYQTLRRKIR</sequence>
<dbReference type="Gene3D" id="1.10.287.110">
    <property type="entry name" value="DnaJ domain"/>
    <property type="match status" value="1"/>
</dbReference>
<dbReference type="AlphaFoldDB" id="A0A9W7G988"/>
<dbReference type="EMBL" id="BRYA01000067">
    <property type="protein sequence ID" value="GMI36659.1"/>
    <property type="molecule type" value="Genomic_DNA"/>
</dbReference>
<name>A0A9W7G988_9STRA</name>
<evidence type="ECO:0000313" key="3">
    <source>
        <dbReference type="Proteomes" id="UP001165065"/>
    </source>
</evidence>
<dbReference type="InterPro" id="IPR036869">
    <property type="entry name" value="J_dom_sf"/>
</dbReference>
<reference evidence="3" key="1">
    <citation type="journal article" date="2023" name="Commun. Biol.">
        <title>Genome analysis of Parmales, the sister group of diatoms, reveals the evolutionary specialization of diatoms from phago-mixotrophs to photoautotrophs.</title>
        <authorList>
            <person name="Ban H."/>
            <person name="Sato S."/>
            <person name="Yoshikawa S."/>
            <person name="Yamada K."/>
            <person name="Nakamura Y."/>
            <person name="Ichinomiya M."/>
            <person name="Sato N."/>
            <person name="Blanc-Mathieu R."/>
            <person name="Endo H."/>
            <person name="Kuwata A."/>
            <person name="Ogata H."/>
        </authorList>
    </citation>
    <scope>NUCLEOTIDE SEQUENCE [LARGE SCALE GENOMIC DNA]</scope>
</reference>
<feature type="domain" description="J" evidence="1">
    <location>
        <begin position="336"/>
        <end position="398"/>
    </location>
</feature>
<dbReference type="InterPro" id="IPR050817">
    <property type="entry name" value="DjlA_DnaK_co-chaperone"/>
</dbReference>
<keyword evidence="3" id="KW-1185">Reference proteome</keyword>
<dbReference type="OrthoDB" id="442087at2759"/>
<protein>
    <recommendedName>
        <fullName evidence="1">J domain-containing protein</fullName>
    </recommendedName>
</protein>
<dbReference type="SUPFAM" id="SSF46565">
    <property type="entry name" value="Chaperone J-domain"/>
    <property type="match status" value="1"/>
</dbReference>
<dbReference type="Proteomes" id="UP001165065">
    <property type="component" value="Unassembled WGS sequence"/>
</dbReference>
<dbReference type="InterPro" id="IPR001623">
    <property type="entry name" value="DnaJ_domain"/>
</dbReference>